<dbReference type="Proteomes" id="UP000321907">
    <property type="component" value="Unassembled WGS sequence"/>
</dbReference>
<dbReference type="EMBL" id="VOXD01000013">
    <property type="protein sequence ID" value="TXF89494.1"/>
    <property type="molecule type" value="Genomic_DNA"/>
</dbReference>
<feature type="signal peptide" evidence="1">
    <location>
        <begin position="1"/>
        <end position="18"/>
    </location>
</feature>
<sequence>MKFILPLLFLLPFTSAFGQKLPQDAISTYFSEYVDDPDFSVVYVSGKVFSLFKDANLDFDDLDEEEVKAVFEVVKDIQGIRVLHTERAAMARWKEAKKRIPTDRYELLFKVRTADGDNVEAFIQDEEAVISELFLLIGAQDNFAMLSFVGAVDLTKLSDLQRAIESN</sequence>
<reference evidence="2 3" key="1">
    <citation type="submission" date="2019-08" db="EMBL/GenBank/DDBJ databases">
        <title>Lewinella sp. strain SSH13 Genome sequencing and assembly.</title>
        <authorList>
            <person name="Kim I."/>
        </authorList>
    </citation>
    <scope>NUCLEOTIDE SEQUENCE [LARGE SCALE GENOMIC DNA]</scope>
    <source>
        <strain evidence="2 3">SSH13</strain>
    </source>
</reference>
<dbReference type="OrthoDB" id="1118838at2"/>
<accession>A0A5C7FGK4</accession>
<feature type="chain" id="PRO_5022986194" evidence="1">
    <location>
        <begin position="19"/>
        <end position="167"/>
    </location>
</feature>
<protein>
    <submittedName>
        <fullName evidence="2">DUF4252 domain-containing protein</fullName>
    </submittedName>
</protein>
<gene>
    <name evidence="2" type="ORF">FUA23_09815</name>
</gene>
<evidence type="ECO:0000313" key="2">
    <source>
        <dbReference type="EMBL" id="TXF89494.1"/>
    </source>
</evidence>
<proteinExistence type="predicted"/>
<dbReference type="AlphaFoldDB" id="A0A5C7FGK4"/>
<comment type="caution">
    <text evidence="2">The sequence shown here is derived from an EMBL/GenBank/DDBJ whole genome shotgun (WGS) entry which is preliminary data.</text>
</comment>
<name>A0A5C7FGK4_9BACT</name>
<organism evidence="2 3">
    <name type="scientific">Neolewinella aurantiaca</name>
    <dbReference type="NCBI Taxonomy" id="2602767"/>
    <lineage>
        <taxon>Bacteria</taxon>
        <taxon>Pseudomonadati</taxon>
        <taxon>Bacteroidota</taxon>
        <taxon>Saprospiria</taxon>
        <taxon>Saprospirales</taxon>
        <taxon>Lewinellaceae</taxon>
        <taxon>Neolewinella</taxon>
    </lineage>
</organism>
<dbReference type="InterPro" id="IPR025348">
    <property type="entry name" value="DUF4252"/>
</dbReference>
<keyword evidence="1" id="KW-0732">Signal</keyword>
<dbReference type="Pfam" id="PF14060">
    <property type="entry name" value="DUF4252"/>
    <property type="match status" value="1"/>
</dbReference>
<evidence type="ECO:0000256" key="1">
    <source>
        <dbReference type="SAM" id="SignalP"/>
    </source>
</evidence>
<keyword evidence="3" id="KW-1185">Reference proteome</keyword>
<dbReference type="RefSeq" id="WP_147930568.1">
    <property type="nucleotide sequence ID" value="NZ_VOXD01000013.1"/>
</dbReference>
<evidence type="ECO:0000313" key="3">
    <source>
        <dbReference type="Proteomes" id="UP000321907"/>
    </source>
</evidence>